<keyword evidence="1" id="KW-0812">Transmembrane</keyword>
<keyword evidence="1" id="KW-1133">Transmembrane helix</keyword>
<gene>
    <name evidence="2" type="ORF">I7730_24700</name>
</gene>
<feature type="transmembrane region" description="Helical" evidence="1">
    <location>
        <begin position="189"/>
        <end position="208"/>
    </location>
</feature>
<dbReference type="Proteomes" id="UP000863257">
    <property type="component" value="Unassembled WGS sequence"/>
</dbReference>
<dbReference type="AlphaFoldDB" id="A0A8H9N504"/>
<comment type="caution">
    <text evidence="2">The sequence shown here is derived from an EMBL/GenBank/DDBJ whole genome shotgun (WGS) entry which is preliminary data.</text>
</comment>
<proteinExistence type="predicted"/>
<evidence type="ECO:0000313" key="2">
    <source>
        <dbReference type="EMBL" id="HAS8542961.1"/>
    </source>
</evidence>
<keyword evidence="1" id="KW-0472">Membrane</keyword>
<protein>
    <submittedName>
        <fullName evidence="2">Uncharacterized protein</fullName>
    </submittedName>
</protein>
<sequence length="210" mass="23727">MTNQTLKQLAPPKEQIELRVELKLTPHKNYYHRSKRSRTVIQGMPHRVALIVTNLSTKSFKGAALKSVEFKFLGTDITQTVTNELQIPAINPKGKIKIDVTICTFDLHGGGWFSFDLVPESESQDIQCFQYDLAHEQDEPVSCLNHWGMSFYIEGKLAALQTQTNHYILALTVITVLEAIFGIKNILVYLALQLAKFFGLLSSIFSWLGN</sequence>
<organism evidence="2">
    <name type="scientific">Vibrio vulnificus</name>
    <dbReference type="NCBI Taxonomy" id="672"/>
    <lineage>
        <taxon>Bacteria</taxon>
        <taxon>Pseudomonadati</taxon>
        <taxon>Pseudomonadota</taxon>
        <taxon>Gammaproteobacteria</taxon>
        <taxon>Vibrionales</taxon>
        <taxon>Vibrionaceae</taxon>
        <taxon>Vibrio</taxon>
    </lineage>
</organism>
<dbReference type="RefSeq" id="WP_114779929.1">
    <property type="nucleotide sequence ID" value="NZ_CP035784.1"/>
</dbReference>
<evidence type="ECO:0000256" key="1">
    <source>
        <dbReference type="SAM" id="Phobius"/>
    </source>
</evidence>
<feature type="transmembrane region" description="Helical" evidence="1">
    <location>
        <begin position="166"/>
        <end position="183"/>
    </location>
</feature>
<name>A0A8H9N504_VIBVL</name>
<reference evidence="2" key="1">
    <citation type="journal article" date="2018" name="Genome Biol.">
        <title>SKESA: strategic k-mer extension for scrupulous assemblies.</title>
        <authorList>
            <person name="Souvorov A."/>
            <person name="Agarwala R."/>
            <person name="Lipman D.J."/>
        </authorList>
    </citation>
    <scope>NUCLEOTIDE SEQUENCE</scope>
    <source>
        <strain evidence="2">BCW_3452</strain>
    </source>
</reference>
<accession>A0A8H9N504</accession>
<reference evidence="2" key="2">
    <citation type="submission" date="2019-01" db="EMBL/GenBank/DDBJ databases">
        <authorList>
            <consortium name="NCBI Pathogen Detection Project"/>
        </authorList>
    </citation>
    <scope>NUCLEOTIDE SEQUENCE</scope>
    <source>
        <strain evidence="2">BCW_3452</strain>
    </source>
</reference>
<dbReference type="EMBL" id="DACRBY010000071">
    <property type="protein sequence ID" value="HAS8542961.1"/>
    <property type="molecule type" value="Genomic_DNA"/>
</dbReference>